<protein>
    <submittedName>
        <fullName evidence="1">Gag-pol polyprotein</fullName>
    </submittedName>
</protein>
<reference evidence="1 2" key="1">
    <citation type="journal article" date="2018" name="Front. Plant Sci.">
        <title>Red Clover (Trifolium pratense) and Zigzag Clover (T. medium) - A Picture of Genomic Similarities and Differences.</title>
        <authorList>
            <person name="Dluhosova J."/>
            <person name="Istvanek J."/>
            <person name="Nedelnik J."/>
            <person name="Repkova J."/>
        </authorList>
    </citation>
    <scope>NUCLEOTIDE SEQUENCE [LARGE SCALE GENOMIC DNA]</scope>
    <source>
        <strain evidence="2">cv. 10/8</strain>
        <tissue evidence="1">Leaf</tissue>
    </source>
</reference>
<dbReference type="EMBL" id="LXQA010109562">
    <property type="protein sequence ID" value="MCI18307.1"/>
    <property type="molecule type" value="Genomic_DNA"/>
</dbReference>
<sequence>MSEEKLVRKILRSLPKKFDMKVTTIEEAQDISNMKVDELVGSLQELAISDRSEKKNKSIAFVSNADDEEMQCDMETDESISDAIVLL</sequence>
<proteinExistence type="predicted"/>
<name>A0A392Q2Y4_9FABA</name>
<evidence type="ECO:0000313" key="2">
    <source>
        <dbReference type="Proteomes" id="UP000265520"/>
    </source>
</evidence>
<keyword evidence="2" id="KW-1185">Reference proteome</keyword>
<accession>A0A392Q2Y4</accession>
<dbReference type="Pfam" id="PF14223">
    <property type="entry name" value="Retrotran_gag_2"/>
    <property type="match status" value="1"/>
</dbReference>
<comment type="caution">
    <text evidence="1">The sequence shown here is derived from an EMBL/GenBank/DDBJ whole genome shotgun (WGS) entry which is preliminary data.</text>
</comment>
<dbReference type="Proteomes" id="UP000265520">
    <property type="component" value="Unassembled WGS sequence"/>
</dbReference>
<dbReference type="AlphaFoldDB" id="A0A392Q2Y4"/>
<evidence type="ECO:0000313" key="1">
    <source>
        <dbReference type="EMBL" id="MCI18307.1"/>
    </source>
</evidence>
<organism evidence="1 2">
    <name type="scientific">Trifolium medium</name>
    <dbReference type="NCBI Taxonomy" id="97028"/>
    <lineage>
        <taxon>Eukaryota</taxon>
        <taxon>Viridiplantae</taxon>
        <taxon>Streptophyta</taxon>
        <taxon>Embryophyta</taxon>
        <taxon>Tracheophyta</taxon>
        <taxon>Spermatophyta</taxon>
        <taxon>Magnoliopsida</taxon>
        <taxon>eudicotyledons</taxon>
        <taxon>Gunneridae</taxon>
        <taxon>Pentapetalae</taxon>
        <taxon>rosids</taxon>
        <taxon>fabids</taxon>
        <taxon>Fabales</taxon>
        <taxon>Fabaceae</taxon>
        <taxon>Papilionoideae</taxon>
        <taxon>50 kb inversion clade</taxon>
        <taxon>NPAAA clade</taxon>
        <taxon>Hologalegina</taxon>
        <taxon>IRL clade</taxon>
        <taxon>Trifolieae</taxon>
        <taxon>Trifolium</taxon>
    </lineage>
</organism>
<feature type="non-terminal residue" evidence="1">
    <location>
        <position position="87"/>
    </location>
</feature>